<evidence type="ECO:0000313" key="3">
    <source>
        <dbReference type="EMBL" id="MFD1885555.1"/>
    </source>
</evidence>
<comment type="caution">
    <text evidence="3">The sequence shown here is derived from an EMBL/GenBank/DDBJ whole genome shotgun (WGS) entry which is preliminary data.</text>
</comment>
<dbReference type="RefSeq" id="WP_347325822.1">
    <property type="nucleotide sequence ID" value="NZ_JBCGUH010000007.1"/>
</dbReference>
<dbReference type="InterPro" id="IPR037883">
    <property type="entry name" value="Knr4/Smi1-like_sf"/>
</dbReference>
<gene>
    <name evidence="3" type="ORF">ACFSC9_08440</name>
</gene>
<feature type="coiled-coil region" evidence="1">
    <location>
        <begin position="404"/>
        <end position="431"/>
    </location>
</feature>
<dbReference type="InterPro" id="IPR018958">
    <property type="entry name" value="Knr4/Smi1-like_dom"/>
</dbReference>
<evidence type="ECO:0000256" key="1">
    <source>
        <dbReference type="SAM" id="Coils"/>
    </source>
</evidence>
<accession>A0ABW4RIA6</accession>
<organism evidence="3 4">
    <name type="scientific">Paenibacillus wenxiniae</name>
    <dbReference type="NCBI Taxonomy" id="1636843"/>
    <lineage>
        <taxon>Bacteria</taxon>
        <taxon>Bacillati</taxon>
        <taxon>Bacillota</taxon>
        <taxon>Bacilli</taxon>
        <taxon>Bacillales</taxon>
        <taxon>Paenibacillaceae</taxon>
        <taxon>Paenibacillus</taxon>
    </lineage>
</organism>
<dbReference type="EMBL" id="JBHUEH010000011">
    <property type="protein sequence ID" value="MFD1885555.1"/>
    <property type="molecule type" value="Genomic_DNA"/>
</dbReference>
<sequence>MSAMMLQHKLSQWQQQWNELLASLQHKGADVFRKWEQPATEQELAELEQQLGITLPHELKQALTIASEAWMGWTLPHTSLVPFDANGDWGWSLQTINWLDVSILEDTVDPTRYLSFYHAHNGDSLVLDMHVQPQQPAVLSWNHETDEFQFLAPSLGEFLERVTVLYGIGAEAWQYEPFADYSGLNVNHPNTIQWRSWMEDYLHLTLEKAQGTLEGLIRYAEMVGKADELLRAAFNTFAPELVLQAWQQRIEQESDRGLREALMEYTGELCGSYAADWVRSLWKTAPAERINASILAYVTAHCLPEQEGLALVFAELERMEETSRLNGYTANAWLKPFENRKVIEWMTVDQRVSYPYDGWDRLFACSAPLAEDIWQWLGGSSVQRQVVISALATIEHVHAIFLEQDQLQHTLELLEQELEKAVTKKEKNLVNCAIHSLNKR</sequence>
<keyword evidence="1" id="KW-0175">Coiled coil</keyword>
<protein>
    <submittedName>
        <fullName evidence="3">SMI1/KNR4 family protein</fullName>
    </submittedName>
</protein>
<dbReference type="SMART" id="SM00860">
    <property type="entry name" value="SMI1_KNR4"/>
    <property type="match status" value="1"/>
</dbReference>
<dbReference type="Pfam" id="PF09346">
    <property type="entry name" value="SMI1_KNR4"/>
    <property type="match status" value="1"/>
</dbReference>
<name>A0ABW4RIA6_9BACL</name>
<dbReference type="Proteomes" id="UP001597233">
    <property type="component" value="Unassembled WGS sequence"/>
</dbReference>
<dbReference type="Gene3D" id="3.40.1580.10">
    <property type="entry name" value="SMI1/KNR4-like"/>
    <property type="match status" value="1"/>
</dbReference>
<evidence type="ECO:0000313" key="4">
    <source>
        <dbReference type="Proteomes" id="UP001597233"/>
    </source>
</evidence>
<dbReference type="SUPFAM" id="SSF160631">
    <property type="entry name" value="SMI1/KNR4-like"/>
    <property type="match status" value="1"/>
</dbReference>
<proteinExistence type="predicted"/>
<evidence type="ECO:0000259" key="2">
    <source>
        <dbReference type="SMART" id="SM00860"/>
    </source>
</evidence>
<feature type="domain" description="Knr4/Smi1-like" evidence="2">
    <location>
        <begin position="38"/>
        <end position="161"/>
    </location>
</feature>
<keyword evidence="4" id="KW-1185">Reference proteome</keyword>
<reference evidence="4" key="1">
    <citation type="journal article" date="2019" name="Int. J. Syst. Evol. Microbiol.">
        <title>The Global Catalogue of Microorganisms (GCM) 10K type strain sequencing project: providing services to taxonomists for standard genome sequencing and annotation.</title>
        <authorList>
            <consortium name="The Broad Institute Genomics Platform"/>
            <consortium name="The Broad Institute Genome Sequencing Center for Infectious Disease"/>
            <person name="Wu L."/>
            <person name="Ma J."/>
        </authorList>
    </citation>
    <scope>NUCLEOTIDE SEQUENCE [LARGE SCALE GENOMIC DNA]</scope>
    <source>
        <strain evidence="4">CCUG 54950</strain>
    </source>
</reference>